<dbReference type="CDD" id="cd02440">
    <property type="entry name" value="AdoMet_MTases"/>
    <property type="match status" value="1"/>
</dbReference>
<dbReference type="AlphaFoldDB" id="Q480H1"/>
<dbReference type="SUPFAM" id="SSF53335">
    <property type="entry name" value="S-adenosyl-L-methionine-dependent methyltransferases"/>
    <property type="match status" value="1"/>
</dbReference>
<dbReference type="KEGG" id="cps:CPS_2843"/>
<dbReference type="STRING" id="167879.CPS_2843"/>
<reference evidence="2" key="1">
    <citation type="journal article" date="2005" name="Proc. Natl. Acad. Sci. U.S.A.">
        <title>The psychrophilic lifestyle as revealed by the genome sequence of Colwellia psychrerythraea 34H through genomic and proteomic analyses.</title>
        <authorList>
            <person name="Methe B.A."/>
            <person name="Nelson K.E."/>
            <person name="Deming J.W."/>
            <person name="Momen B."/>
            <person name="Melamud E."/>
            <person name="Zhang X."/>
            <person name="Moult J."/>
            <person name="Madupu R."/>
            <person name="Nelson W.C."/>
            <person name="Dodson R.J."/>
            <person name="Brinkac L.M."/>
            <person name="Daugherty S.C."/>
            <person name="Durkin A.S."/>
            <person name="DeBoy R.T."/>
            <person name="Kolonay J.F."/>
            <person name="Sullivan S.A."/>
            <person name="Zhou L."/>
            <person name="Davidsen T.M."/>
            <person name="Wu M."/>
            <person name="Huston A.L."/>
            <person name="Lewis M."/>
            <person name="Weaver B."/>
            <person name="Weidman J.F."/>
            <person name="Khouri H."/>
            <person name="Utterback T.R."/>
            <person name="Feldblyum T.V."/>
            <person name="Fraser C.M."/>
        </authorList>
    </citation>
    <scope>NUCLEOTIDE SEQUENCE [LARGE SCALE GENOMIC DNA]</scope>
    <source>
        <strain evidence="2">34H</strain>
    </source>
</reference>
<evidence type="ECO:0000259" key="1">
    <source>
        <dbReference type="Pfam" id="PF03848"/>
    </source>
</evidence>
<sequence>MSHSPLLEKTVKLLHEANMQAPVLDLACGSGRNGLYLLNQNIPVVFADIKESALEQVESTVNCHNGEEKSTASFWQVDFEQDSFEQEELKPLAGKSFSAIIVFRYLHRPLFEQIKQAVIPGGYVVYETFTVEQPQFGRPKNPNFLLNHGELAKLFSDWDIIYSFEGVIDAKNADANNESGKQAIAQIIARKPLL</sequence>
<dbReference type="RefSeq" id="WP_011043642.1">
    <property type="nucleotide sequence ID" value="NC_003910.7"/>
</dbReference>
<evidence type="ECO:0000313" key="2">
    <source>
        <dbReference type="EMBL" id="AAZ24572.1"/>
    </source>
</evidence>
<dbReference type="Proteomes" id="UP000000547">
    <property type="component" value="Chromosome"/>
</dbReference>
<protein>
    <submittedName>
        <fullName evidence="2">Putative tellurite resistance protein</fullName>
    </submittedName>
</protein>
<evidence type="ECO:0000313" key="3">
    <source>
        <dbReference type="Proteomes" id="UP000000547"/>
    </source>
</evidence>
<gene>
    <name evidence="2" type="ordered locus">CPS_2843</name>
</gene>
<dbReference type="InterPro" id="IPR015985">
    <property type="entry name" value="TehB-like_dom"/>
</dbReference>
<dbReference type="Pfam" id="PF03848">
    <property type="entry name" value="TehB"/>
    <property type="match status" value="1"/>
</dbReference>
<dbReference type="HOGENOM" id="CLU_056435_5_2_6"/>
<feature type="domain" description="Tellurite resistance methyltransferase TehB-like" evidence="1">
    <location>
        <begin position="21"/>
        <end position="181"/>
    </location>
</feature>
<dbReference type="Gene3D" id="3.40.50.150">
    <property type="entry name" value="Vaccinia Virus protein VP39"/>
    <property type="match status" value="1"/>
</dbReference>
<dbReference type="InterPro" id="IPR029063">
    <property type="entry name" value="SAM-dependent_MTases_sf"/>
</dbReference>
<name>Q480H1_COLP3</name>
<proteinExistence type="predicted"/>
<accession>Q480H1</accession>
<dbReference type="EMBL" id="CP000083">
    <property type="protein sequence ID" value="AAZ24572.1"/>
    <property type="molecule type" value="Genomic_DNA"/>
</dbReference>
<organism evidence="2 3">
    <name type="scientific">Colwellia psychrerythraea (strain 34H / ATCC BAA-681)</name>
    <name type="common">Vibrio psychroerythus</name>
    <dbReference type="NCBI Taxonomy" id="167879"/>
    <lineage>
        <taxon>Bacteria</taxon>
        <taxon>Pseudomonadati</taxon>
        <taxon>Pseudomonadota</taxon>
        <taxon>Gammaproteobacteria</taxon>
        <taxon>Alteromonadales</taxon>
        <taxon>Colwelliaceae</taxon>
        <taxon>Colwellia</taxon>
    </lineage>
</organism>